<dbReference type="SUPFAM" id="SSF50630">
    <property type="entry name" value="Acid proteases"/>
    <property type="match status" value="1"/>
</dbReference>
<keyword evidence="4" id="KW-1185">Reference proteome</keyword>
<feature type="region of interest" description="Disordered" evidence="2">
    <location>
        <begin position="338"/>
        <end position="362"/>
    </location>
</feature>
<dbReference type="InterPro" id="IPR021109">
    <property type="entry name" value="Peptidase_aspartic_dom_sf"/>
</dbReference>
<dbReference type="CDD" id="cd00303">
    <property type="entry name" value="retropepsin_like"/>
    <property type="match status" value="1"/>
</dbReference>
<evidence type="ECO:0000313" key="4">
    <source>
        <dbReference type="Proteomes" id="UP000008063"/>
    </source>
</evidence>
<organism evidence="4">
    <name type="scientific">Serpula lacrymans var. lacrymans (strain S7.3)</name>
    <name type="common">Dry rot fungus</name>
    <dbReference type="NCBI Taxonomy" id="936435"/>
    <lineage>
        <taxon>Eukaryota</taxon>
        <taxon>Fungi</taxon>
        <taxon>Dikarya</taxon>
        <taxon>Basidiomycota</taxon>
        <taxon>Agaricomycotina</taxon>
        <taxon>Agaricomycetes</taxon>
        <taxon>Agaricomycetidae</taxon>
        <taxon>Boletales</taxon>
        <taxon>Coniophorineae</taxon>
        <taxon>Serpulaceae</taxon>
        <taxon>Serpula</taxon>
    </lineage>
</organism>
<sequence length="362" mass="40245">MMKPKHVNFGLDNKPQSLTAESLLAITHADLVRVPVTSNGETITAIVDSGSALNIVSRTIWENLIRLPMDTSIRPVVKDANGGFGRLDGLVNNVALYCGEVKTYANIFVGKDTGYDLLLGQPWTHGNYVSIEERLNGTYLVFRKDGKIENPALEVKYLEYPIQYPVTDYDFNGEDLDGNTDESETAAGSVTPEEETVPVPDNSSIGSIENSSTLRALEDLETRLEETIKASIPIPNASTFETFFDYICSIREDERSAIFGLLNNLQYRHNMSSLSITSDYVMRGHHGFDENHNLYADYVLLHAHLRFDQNHGPGRAQSIISRSGTAHIRFFPQTESFPIPTDEDINGPPSRDMNGQVNVTVE</sequence>
<dbReference type="AlphaFoldDB" id="F8Q452"/>
<dbReference type="EMBL" id="GL945483">
    <property type="protein sequence ID" value="EGN96908.1"/>
    <property type="molecule type" value="Genomic_DNA"/>
</dbReference>
<dbReference type="Gene3D" id="2.40.70.10">
    <property type="entry name" value="Acid Proteases"/>
    <property type="match status" value="1"/>
</dbReference>
<dbReference type="GO" id="GO:0006508">
    <property type="term" value="P:proteolysis"/>
    <property type="evidence" value="ECO:0007669"/>
    <property type="project" value="InterPro"/>
</dbReference>
<proteinExistence type="predicted"/>
<dbReference type="STRING" id="936435.F8Q452"/>
<keyword evidence="1" id="KW-0064">Aspartyl protease</keyword>
<feature type="compositionally biased region" description="Polar residues" evidence="2">
    <location>
        <begin position="353"/>
        <end position="362"/>
    </location>
</feature>
<evidence type="ECO:0000313" key="3">
    <source>
        <dbReference type="EMBL" id="EGN96908.1"/>
    </source>
</evidence>
<evidence type="ECO:0000256" key="2">
    <source>
        <dbReference type="SAM" id="MobiDB-lite"/>
    </source>
</evidence>
<dbReference type="InParanoid" id="F8Q452"/>
<dbReference type="Proteomes" id="UP000008063">
    <property type="component" value="Unassembled WGS sequence"/>
</dbReference>
<feature type="region of interest" description="Disordered" evidence="2">
    <location>
        <begin position="174"/>
        <end position="205"/>
    </location>
</feature>
<accession>F8Q452</accession>
<name>F8Q452_SERL3</name>
<reference evidence="4" key="1">
    <citation type="journal article" date="2011" name="Science">
        <title>The plant cell wall-decomposing machinery underlies the functional diversity of forest fungi.</title>
        <authorList>
            <person name="Eastwood D.C."/>
            <person name="Floudas D."/>
            <person name="Binder M."/>
            <person name="Majcherczyk A."/>
            <person name="Schneider P."/>
            <person name="Aerts A."/>
            <person name="Asiegbu F.O."/>
            <person name="Baker S.E."/>
            <person name="Barry K."/>
            <person name="Bendiksby M."/>
            <person name="Blumentritt M."/>
            <person name="Coutinho P.M."/>
            <person name="Cullen D."/>
            <person name="de Vries R.P."/>
            <person name="Gathman A."/>
            <person name="Goodell B."/>
            <person name="Henrissat B."/>
            <person name="Ihrmark K."/>
            <person name="Kauserud H."/>
            <person name="Kohler A."/>
            <person name="LaButti K."/>
            <person name="Lapidus A."/>
            <person name="Lavin J.L."/>
            <person name="Lee Y.-H."/>
            <person name="Lindquist E."/>
            <person name="Lilly W."/>
            <person name="Lucas S."/>
            <person name="Morin E."/>
            <person name="Murat C."/>
            <person name="Oguiza J.A."/>
            <person name="Park J."/>
            <person name="Pisabarro A.G."/>
            <person name="Riley R."/>
            <person name="Rosling A."/>
            <person name="Salamov A."/>
            <person name="Schmidt O."/>
            <person name="Schmutz J."/>
            <person name="Skrede I."/>
            <person name="Stenlid J."/>
            <person name="Wiebenga A."/>
            <person name="Xie X."/>
            <person name="Kuees U."/>
            <person name="Hibbett D.S."/>
            <person name="Hoffmeister D."/>
            <person name="Hoegberg N."/>
            <person name="Martin F."/>
            <person name="Grigoriev I.V."/>
            <person name="Watkinson S.C."/>
        </authorList>
    </citation>
    <scope>NUCLEOTIDE SEQUENCE [LARGE SCALE GENOMIC DNA]</scope>
    <source>
        <strain evidence="4">strain S7.3</strain>
    </source>
</reference>
<gene>
    <name evidence="3" type="ORF">SERLA73DRAFT_75755</name>
</gene>
<keyword evidence="1" id="KW-0645">Protease</keyword>
<dbReference type="OrthoDB" id="5535068at2759"/>
<dbReference type="PROSITE" id="PS00141">
    <property type="entry name" value="ASP_PROTEASE"/>
    <property type="match status" value="1"/>
</dbReference>
<evidence type="ECO:0000256" key="1">
    <source>
        <dbReference type="ARBA" id="ARBA00022750"/>
    </source>
</evidence>
<dbReference type="GO" id="GO:0004190">
    <property type="term" value="F:aspartic-type endopeptidase activity"/>
    <property type="evidence" value="ECO:0007669"/>
    <property type="project" value="UniProtKB-KW"/>
</dbReference>
<dbReference type="InterPro" id="IPR001969">
    <property type="entry name" value="Aspartic_peptidase_AS"/>
</dbReference>
<dbReference type="HOGENOM" id="CLU_766313_0_0_1"/>
<protein>
    <submittedName>
        <fullName evidence="3">Uncharacterized protein</fullName>
    </submittedName>
</protein>
<keyword evidence="1" id="KW-0378">Hydrolase</keyword>
<feature type="compositionally biased region" description="Acidic residues" evidence="2">
    <location>
        <begin position="174"/>
        <end position="184"/>
    </location>
</feature>
<feature type="non-terminal residue" evidence="3">
    <location>
        <position position="362"/>
    </location>
</feature>